<dbReference type="AlphaFoldDB" id="A0A6L2KLC4"/>
<dbReference type="InterPro" id="IPR018247">
    <property type="entry name" value="EF_Hand_1_Ca_BS"/>
</dbReference>
<dbReference type="EMBL" id="BKCJ010002682">
    <property type="protein sequence ID" value="GEU50221.1"/>
    <property type="molecule type" value="Genomic_DNA"/>
</dbReference>
<evidence type="ECO:0000313" key="1">
    <source>
        <dbReference type="EMBL" id="GEU50221.1"/>
    </source>
</evidence>
<comment type="caution">
    <text evidence="1">The sequence shown here is derived from an EMBL/GenBank/DDBJ whole genome shotgun (WGS) entry which is preliminary data.</text>
</comment>
<organism evidence="1">
    <name type="scientific">Tanacetum cinerariifolium</name>
    <name type="common">Dalmatian daisy</name>
    <name type="synonym">Chrysanthemum cinerariifolium</name>
    <dbReference type="NCBI Taxonomy" id="118510"/>
    <lineage>
        <taxon>Eukaryota</taxon>
        <taxon>Viridiplantae</taxon>
        <taxon>Streptophyta</taxon>
        <taxon>Embryophyta</taxon>
        <taxon>Tracheophyta</taxon>
        <taxon>Spermatophyta</taxon>
        <taxon>Magnoliopsida</taxon>
        <taxon>eudicotyledons</taxon>
        <taxon>Gunneridae</taxon>
        <taxon>Pentapetalae</taxon>
        <taxon>asterids</taxon>
        <taxon>campanulids</taxon>
        <taxon>Asterales</taxon>
        <taxon>Asteraceae</taxon>
        <taxon>Asteroideae</taxon>
        <taxon>Anthemideae</taxon>
        <taxon>Anthemidinae</taxon>
        <taxon>Tanacetum</taxon>
    </lineage>
</organism>
<sequence>MGYSDPLDMAYRSADIAVETPKMKVIKEGSKKLGLVKINDDSFACNAPLGTIYNEFNRLSGMDDDFLLMRLVRLMDVTVEQWLDLMYGDHKKVDVKKQWVTHGFDADIKYDPSDVEFAKWLALKFYNHKTLDLYTNNELWIYWTRGDEEVELTDEEFFDPNDENLIDKDEVSEIFRIEAHIFDFETPTCKAFNKFNYLLKIDTDLLTSDILGFKTYYEFKNEWMDEWNKGIPWVLEVPWSENKIPINDIHHICEPFRFKNGMVRVGYITYFQDYEWYNELVDRILKEEALKKKTIYERSWGDATQERNHINKAYGNTNINANYNPYLDVSRTFNNHEERDYEEAIEEEREPNDDHDIDNLEYDLVRDNAPYHTNEDEEQED</sequence>
<accession>A0A6L2KLC4</accession>
<reference evidence="1" key="1">
    <citation type="journal article" date="2019" name="Sci. Rep.">
        <title>Draft genome of Tanacetum cinerariifolium, the natural source of mosquito coil.</title>
        <authorList>
            <person name="Yamashiro T."/>
            <person name="Shiraishi A."/>
            <person name="Satake H."/>
            <person name="Nakayama K."/>
        </authorList>
    </citation>
    <scope>NUCLEOTIDE SEQUENCE</scope>
</reference>
<name>A0A6L2KLC4_TANCI</name>
<gene>
    <name evidence="1" type="ORF">Tci_022199</name>
</gene>
<protein>
    <submittedName>
        <fullName evidence="1">VIER F-box protein 2</fullName>
    </submittedName>
</protein>
<dbReference type="PROSITE" id="PS00018">
    <property type="entry name" value="EF_HAND_1"/>
    <property type="match status" value="1"/>
</dbReference>
<proteinExistence type="predicted"/>